<keyword evidence="1" id="KW-0812">Transmembrane</keyword>
<protein>
    <recommendedName>
        <fullName evidence="5">Lipoprotein</fullName>
    </recommendedName>
</protein>
<name>F0P232_WEEVC</name>
<sequence length="181" mass="20643">MMKKGLLFCSFLALASCYTYQLIDPTQEVLVEDTSKVTENSASANRQKAIENRNKKALKMNPYRDDNSQGQSIVQMEARKEEPINEQKPKGIAGDIKLYLKPSGTYRLYANQTEYTVVVQKWDGDSLTVYPRGKENQTFKLHKKDIDQNRMYSRNFSKRKSDMLTIAGYAAGLATVILLLK</sequence>
<dbReference type="AlphaFoldDB" id="F0P232"/>
<accession>F0P232</accession>
<dbReference type="KEGG" id="wvi:Weevi_2086"/>
<dbReference type="eggNOG" id="ENOG5033GTW">
    <property type="taxonomic scope" value="Bacteria"/>
</dbReference>
<evidence type="ECO:0000256" key="2">
    <source>
        <dbReference type="SAM" id="SignalP"/>
    </source>
</evidence>
<keyword evidence="1" id="KW-1133">Transmembrane helix</keyword>
<evidence type="ECO:0000313" key="4">
    <source>
        <dbReference type="Proteomes" id="UP000008641"/>
    </source>
</evidence>
<keyword evidence="2" id="KW-0732">Signal</keyword>
<evidence type="ECO:0000256" key="1">
    <source>
        <dbReference type="SAM" id="Phobius"/>
    </source>
</evidence>
<reference evidence="4" key="2">
    <citation type="journal article" date="2011" name="Stand. Genomic Sci.">
        <title>Complete genome sequence of Weeksella virosa type strain (9751T).</title>
        <authorList>
            <person name="Lang E."/>
            <person name="Teshima H."/>
            <person name="Lucas S."/>
            <person name="Lapidus A."/>
            <person name="Hammon N."/>
            <person name="Deshpande S."/>
            <person name="Nolan M."/>
            <person name="Cheng J."/>
            <person name="Pitluck S."/>
            <person name="Liolios K."/>
            <person name="Pagani I."/>
            <person name="Mikhailova N."/>
            <person name="Ivanova N."/>
            <person name="Mavromatis K."/>
            <person name="Pati A."/>
            <person name="Tapia R."/>
            <person name="Han C."/>
            <person name="Goodwin L."/>
            <person name="Chen A."/>
            <person name="Palaniappan K."/>
            <person name="Land M."/>
            <person name="Hauser L."/>
            <person name="Chang Y."/>
            <person name="Jeffries C."/>
            <person name="Brambilla E."/>
            <person name="Kopitz M."/>
            <person name="Rohde M."/>
            <person name="Goker M."/>
            <person name="Tindall B."/>
            <person name="Detter J."/>
            <person name="Woyke T."/>
            <person name="Bristow J."/>
            <person name="Eisen J."/>
            <person name="Markowitz V."/>
            <person name="Hugenholtz P."/>
            <person name="Klenk H."/>
            <person name="Kyrpides N."/>
        </authorList>
    </citation>
    <scope>NUCLEOTIDE SEQUENCE [LARGE SCALE GENOMIC DNA]</scope>
    <source>
        <strain evidence="4">ATCC 43766 / DSM 16922 / JCM 21250 / NBRC 16016 / NCTC 11634 / CL345/78</strain>
    </source>
</reference>
<keyword evidence="4" id="KW-1185">Reference proteome</keyword>
<reference evidence="3 4" key="1">
    <citation type="journal article" date="2011" name="Stand. Genomic Sci.">
        <title>Complete genome sequence of Weeksella virosa type strain (9751).</title>
        <authorList>
            <person name="Lang E."/>
            <person name="Teshima H."/>
            <person name="Lucas S."/>
            <person name="Lapidus A."/>
            <person name="Hammon N."/>
            <person name="Deshpande S."/>
            <person name="Nolan M."/>
            <person name="Cheng J.F."/>
            <person name="Pitluck S."/>
            <person name="Liolios K."/>
            <person name="Pagani I."/>
            <person name="Mikhailova N."/>
            <person name="Ivanova N."/>
            <person name="Mavromatis K."/>
            <person name="Pati A."/>
            <person name="Tapia R."/>
            <person name="Han C."/>
            <person name="Goodwin L."/>
            <person name="Chen A."/>
            <person name="Palaniappan K."/>
            <person name="Land M."/>
            <person name="Hauser L."/>
            <person name="Chang Y.J."/>
            <person name="Jeffries C.D."/>
            <person name="Brambilla E.M."/>
            <person name="Kopitz M."/>
            <person name="Rohde M."/>
            <person name="Goker M."/>
            <person name="Tindall B.J."/>
            <person name="Detter J.C."/>
            <person name="Woyke T."/>
            <person name="Bristow J."/>
            <person name="Eisen J.A."/>
            <person name="Markowitz V."/>
            <person name="Hugenholtz P."/>
            <person name="Klenk H.P."/>
            <person name="Kyrpides N.C."/>
        </authorList>
    </citation>
    <scope>NUCLEOTIDE SEQUENCE [LARGE SCALE GENOMIC DNA]</scope>
    <source>
        <strain evidence="4">ATCC 43766 / DSM 16922 / JCM 21250 / NBRC 16016 / NCTC 11634 / CL345/78</strain>
    </source>
</reference>
<dbReference type="PROSITE" id="PS51257">
    <property type="entry name" value="PROKAR_LIPOPROTEIN"/>
    <property type="match status" value="1"/>
</dbReference>
<gene>
    <name evidence="3" type="ordered locus">Weevi_2086</name>
</gene>
<keyword evidence="1" id="KW-0472">Membrane</keyword>
<feature type="transmembrane region" description="Helical" evidence="1">
    <location>
        <begin position="163"/>
        <end position="180"/>
    </location>
</feature>
<dbReference type="HOGENOM" id="CLU_1764763_0_0_10"/>
<dbReference type="STRING" id="865938.Weevi_2086"/>
<dbReference type="EMBL" id="CP002455">
    <property type="protein sequence ID" value="ADX68760.1"/>
    <property type="molecule type" value="Genomic_DNA"/>
</dbReference>
<evidence type="ECO:0008006" key="5">
    <source>
        <dbReference type="Google" id="ProtNLM"/>
    </source>
</evidence>
<evidence type="ECO:0000313" key="3">
    <source>
        <dbReference type="EMBL" id="ADX68760.1"/>
    </source>
</evidence>
<organism evidence="3 4">
    <name type="scientific">Weeksella virosa (strain ATCC 43766 / DSM 16922 / JCM 21250 / CCUG 30538 / CDC 9751 / IAM 14551 / NBRC 16016 / NCTC 11634 / CL345/78)</name>
    <dbReference type="NCBI Taxonomy" id="865938"/>
    <lineage>
        <taxon>Bacteria</taxon>
        <taxon>Pseudomonadati</taxon>
        <taxon>Bacteroidota</taxon>
        <taxon>Flavobacteriia</taxon>
        <taxon>Flavobacteriales</taxon>
        <taxon>Weeksellaceae</taxon>
        <taxon>Weeksella</taxon>
    </lineage>
</organism>
<feature type="signal peptide" evidence="2">
    <location>
        <begin position="1"/>
        <end position="21"/>
    </location>
</feature>
<feature type="chain" id="PRO_5003257803" description="Lipoprotein" evidence="2">
    <location>
        <begin position="22"/>
        <end position="181"/>
    </location>
</feature>
<dbReference type="Proteomes" id="UP000008641">
    <property type="component" value="Chromosome"/>
</dbReference>
<proteinExistence type="predicted"/>